<gene>
    <name evidence="1" type="ORF">DFH07DRAFT_840531</name>
</gene>
<dbReference type="GO" id="GO:0000403">
    <property type="term" value="F:Y-form DNA binding"/>
    <property type="evidence" value="ECO:0007669"/>
    <property type="project" value="TreeGrafter"/>
</dbReference>
<dbReference type="GO" id="GO:0070125">
    <property type="term" value="P:mitochondrial translational elongation"/>
    <property type="evidence" value="ECO:0007669"/>
    <property type="project" value="TreeGrafter"/>
</dbReference>
<dbReference type="Proteomes" id="UP001215280">
    <property type="component" value="Unassembled WGS sequence"/>
</dbReference>
<organism evidence="1 2">
    <name type="scientific">Mycena maculata</name>
    <dbReference type="NCBI Taxonomy" id="230809"/>
    <lineage>
        <taxon>Eukaryota</taxon>
        <taxon>Fungi</taxon>
        <taxon>Dikarya</taxon>
        <taxon>Basidiomycota</taxon>
        <taxon>Agaricomycotina</taxon>
        <taxon>Agaricomycetes</taxon>
        <taxon>Agaricomycetidae</taxon>
        <taxon>Agaricales</taxon>
        <taxon>Marasmiineae</taxon>
        <taxon>Mycenaceae</taxon>
        <taxon>Mycena</taxon>
    </lineage>
</organism>
<name>A0AAD7ICN5_9AGAR</name>
<sequence>MLGRHCLRILSAGIRCNSSVANNDTKKFFLKNWQKDAVDACVNAVHAGLTRIGMQLAAADAKGTMLPVLMDRIPPPQRNSDATRLLVVTVSQKRAEKLAEELKKQPYWDVDLDKKKATAVCNADIFITTFTDATKERVVRRYDHSKVKAIFLDQAHKATPVFYELLMSWFDPARGPDTHQPIVIGASASAEEVLGALGYFEQIVYRRKFIDALEESWECNARFAARLAPIHLAEISEKQWHTKLSVAMSRPLVLESTVQAWLDMAATRQSTLVWCVDNKHAKTLAAAFLEAGVDAEVRIPGKPDDDDAKLACEAQTAAFKAGELPVLLVPRSDVSEIDMPWIDCVLIASPTPGKDALGNMIRPGMKMWGDKADTLIIEVVDRKKSPSYDIRDLLQLEYQKINGETLDVLRHRAVESSITNLERAVGAPTKALRPALDVEQLPASPALAQQEREEVEDRALNAANESRPKRRWVRCASGIYVHDCFNRGHAILRELEIQEGPAMYEAWWTPRQLDSEVVPEAAARKLSEPGPFDDVMAEVNEFLLKKHTETLRDRQLKASVSQLRALRDFAPPTMAHVLCNGEPMMLDDFLEWLTAEDASTALARLRYNTECPDGSGFTYKEQAAILAKMRANIRPWEALIRMEKALKGVRPGKKGLRPRIDHEVQRVLRREARKAFAK</sequence>
<evidence type="ECO:0000313" key="2">
    <source>
        <dbReference type="Proteomes" id="UP001215280"/>
    </source>
</evidence>
<dbReference type="GO" id="GO:0036121">
    <property type="term" value="F:double-stranded DNA helicase activity"/>
    <property type="evidence" value="ECO:0007669"/>
    <property type="project" value="TreeGrafter"/>
</dbReference>
<dbReference type="PANTHER" id="PTHR47396:SF1">
    <property type="entry name" value="ATP-DEPENDENT HELICASE IRC3-RELATED"/>
    <property type="match status" value="1"/>
</dbReference>
<dbReference type="AlphaFoldDB" id="A0AAD7ICN5"/>
<dbReference type="GO" id="GO:0032042">
    <property type="term" value="P:mitochondrial DNA metabolic process"/>
    <property type="evidence" value="ECO:0007669"/>
    <property type="project" value="TreeGrafter"/>
</dbReference>
<dbReference type="InterPro" id="IPR050742">
    <property type="entry name" value="Helicase_Restrict-Modif_Enz"/>
</dbReference>
<accession>A0AAD7ICN5</accession>
<evidence type="ECO:0000313" key="1">
    <source>
        <dbReference type="EMBL" id="KAJ7739055.1"/>
    </source>
</evidence>
<protein>
    <submittedName>
        <fullName evidence="1">Uncharacterized protein</fullName>
    </submittedName>
</protein>
<dbReference type="GO" id="GO:0005759">
    <property type="term" value="C:mitochondrial matrix"/>
    <property type="evidence" value="ECO:0007669"/>
    <property type="project" value="TreeGrafter"/>
</dbReference>
<dbReference type="SUPFAM" id="SSF52540">
    <property type="entry name" value="P-loop containing nucleoside triphosphate hydrolases"/>
    <property type="match status" value="1"/>
</dbReference>
<comment type="caution">
    <text evidence="1">The sequence shown here is derived from an EMBL/GenBank/DDBJ whole genome shotgun (WGS) entry which is preliminary data.</text>
</comment>
<reference evidence="1" key="1">
    <citation type="submission" date="2023-03" db="EMBL/GenBank/DDBJ databases">
        <title>Massive genome expansion in bonnet fungi (Mycena s.s.) driven by repeated elements and novel gene families across ecological guilds.</title>
        <authorList>
            <consortium name="Lawrence Berkeley National Laboratory"/>
            <person name="Harder C.B."/>
            <person name="Miyauchi S."/>
            <person name="Viragh M."/>
            <person name="Kuo A."/>
            <person name="Thoen E."/>
            <person name="Andreopoulos B."/>
            <person name="Lu D."/>
            <person name="Skrede I."/>
            <person name="Drula E."/>
            <person name="Henrissat B."/>
            <person name="Morin E."/>
            <person name="Kohler A."/>
            <person name="Barry K."/>
            <person name="LaButti K."/>
            <person name="Morin E."/>
            <person name="Salamov A."/>
            <person name="Lipzen A."/>
            <person name="Mereny Z."/>
            <person name="Hegedus B."/>
            <person name="Baldrian P."/>
            <person name="Stursova M."/>
            <person name="Weitz H."/>
            <person name="Taylor A."/>
            <person name="Grigoriev I.V."/>
            <person name="Nagy L.G."/>
            <person name="Martin F."/>
            <person name="Kauserud H."/>
        </authorList>
    </citation>
    <scope>NUCLEOTIDE SEQUENCE</scope>
    <source>
        <strain evidence="1">CBHHK188m</strain>
    </source>
</reference>
<proteinExistence type="predicted"/>
<dbReference type="EMBL" id="JARJLG010000134">
    <property type="protein sequence ID" value="KAJ7739055.1"/>
    <property type="molecule type" value="Genomic_DNA"/>
</dbReference>
<dbReference type="InterPro" id="IPR027417">
    <property type="entry name" value="P-loop_NTPase"/>
</dbReference>
<keyword evidence="2" id="KW-1185">Reference proteome</keyword>
<dbReference type="PANTHER" id="PTHR47396">
    <property type="entry name" value="TYPE I RESTRICTION ENZYME ECOKI R PROTEIN"/>
    <property type="match status" value="1"/>
</dbReference>
<dbReference type="GO" id="GO:0061749">
    <property type="term" value="F:forked DNA-dependent helicase activity"/>
    <property type="evidence" value="ECO:0007669"/>
    <property type="project" value="TreeGrafter"/>
</dbReference>